<sequence length="176" mass="20010">MKVAFLDRDGVINKEVNYLYKIEDFEFTKNCISGMKRFIAHGYKIIIVTNQAGIAKGYYTLSDYDKLTKWYRSILQSQGIDILDIYYCPHHPDGIVPEYRCDCSCRKPNPGMLESAARDYSIDLKQSFIVGDKLGDVEAGLKFGLERVFLVETGHQIPAIGYATYPVYSDLLSIPL</sequence>
<feature type="site" description="Stabilizes the phosphoryl group" evidence="17">
    <location>
        <position position="107"/>
    </location>
</feature>
<feature type="site" description="Contributes to substrate recognition" evidence="17">
    <location>
        <position position="106"/>
    </location>
</feature>
<dbReference type="UniPathway" id="UPA00356">
    <property type="reaction ID" value="UER00438"/>
</dbReference>
<dbReference type="NCBIfam" id="TIGR01662">
    <property type="entry name" value="HAD-SF-IIIA"/>
    <property type="match status" value="1"/>
</dbReference>
<organism evidence="19 20">
    <name type="scientific">Kluyvera genomosp. 3</name>
    <dbReference type="NCBI Taxonomy" id="2774055"/>
    <lineage>
        <taxon>Bacteria</taxon>
        <taxon>Pseudomonadati</taxon>
        <taxon>Pseudomonadota</taxon>
        <taxon>Gammaproteobacteria</taxon>
        <taxon>Enterobacterales</taxon>
        <taxon>Enterobacteriaceae</taxon>
        <taxon>Kluyvera</taxon>
    </lineage>
</organism>
<protein>
    <recommendedName>
        <fullName evidence="14">D,D-heptose 1,7-bisphosphate phosphatase</fullName>
        <ecNumber evidence="14">3.1.3.-</ecNumber>
    </recommendedName>
</protein>
<feature type="active site" description="Nucleophile" evidence="15">
    <location>
        <position position="7"/>
    </location>
</feature>
<evidence type="ECO:0000256" key="17">
    <source>
        <dbReference type="PIRSR" id="PIRSR004682-3"/>
    </source>
</evidence>
<dbReference type="EC" id="3.1.3.-" evidence="14"/>
<dbReference type="InterPro" id="IPR023214">
    <property type="entry name" value="HAD_sf"/>
</dbReference>
<evidence type="ECO:0000256" key="12">
    <source>
        <dbReference type="ARBA" id="ARBA00023277"/>
    </source>
</evidence>
<comment type="pathway">
    <text evidence="6">Bacterial outer membrane biogenesis; LPS core biosynthesis.</text>
</comment>
<keyword evidence="18" id="KW-0460">Magnesium</keyword>
<feature type="binding site" evidence="18">
    <location>
        <position position="132"/>
    </location>
    <ligand>
        <name>Mg(2+)</name>
        <dbReference type="ChEBI" id="CHEBI:18420"/>
    </ligand>
</feature>
<evidence type="ECO:0000256" key="9">
    <source>
        <dbReference type="ARBA" id="ARBA00022723"/>
    </source>
</evidence>
<feature type="active site" description="Proton donor" evidence="15">
    <location>
        <position position="9"/>
    </location>
</feature>
<dbReference type="CDD" id="cd07503">
    <property type="entry name" value="HAD_HisB-N"/>
    <property type="match status" value="1"/>
</dbReference>
<dbReference type="EMBL" id="CP022114">
    <property type="protein sequence ID" value="ASG63144.1"/>
    <property type="molecule type" value="Genomic_DNA"/>
</dbReference>
<feature type="binding site" evidence="18">
    <location>
        <position position="9"/>
    </location>
    <ligand>
        <name>Mg(2+)</name>
        <dbReference type="ChEBI" id="CHEBI:18420"/>
    </ligand>
</feature>
<dbReference type="Proteomes" id="UP000197098">
    <property type="component" value="Chromosome"/>
</dbReference>
<feature type="binding site" evidence="18">
    <location>
        <position position="105"/>
    </location>
    <ligand>
        <name>Zn(2+)</name>
        <dbReference type="ChEBI" id="CHEBI:29105"/>
    </ligand>
</feature>
<feature type="binding site" evidence="18">
    <location>
        <position position="7"/>
    </location>
    <ligand>
        <name>Mg(2+)</name>
        <dbReference type="ChEBI" id="CHEBI:18420"/>
    </ligand>
</feature>
<dbReference type="NCBIfam" id="TIGR00213">
    <property type="entry name" value="GmhB_yaeD"/>
    <property type="match status" value="1"/>
</dbReference>
<dbReference type="PANTHER" id="PTHR42891">
    <property type="entry name" value="D-GLYCERO-BETA-D-MANNO-HEPTOSE-1,7-BISPHOSPHATE 7-PHOSPHATASE"/>
    <property type="match status" value="1"/>
</dbReference>
<accession>A0A248KHS1</accession>
<dbReference type="InterPro" id="IPR013954">
    <property type="entry name" value="PNK3P"/>
</dbReference>
<comment type="catalytic activity">
    <reaction evidence="1">
        <text>D-glycero-beta-D-manno-heptose 1,7-bisphosphate + H2O = D-glycero-beta-D-manno-heptose 1-phosphate + phosphate</text>
        <dbReference type="Rhea" id="RHEA:28518"/>
        <dbReference type="ChEBI" id="CHEBI:15377"/>
        <dbReference type="ChEBI" id="CHEBI:43474"/>
        <dbReference type="ChEBI" id="CHEBI:60208"/>
        <dbReference type="ChEBI" id="CHEBI:61593"/>
        <dbReference type="EC" id="3.1.3.82"/>
    </reaction>
</comment>
<dbReference type="GO" id="GO:0005975">
    <property type="term" value="P:carbohydrate metabolic process"/>
    <property type="evidence" value="ECO:0007669"/>
    <property type="project" value="InterPro"/>
</dbReference>
<feature type="binding site" evidence="16">
    <location>
        <begin position="106"/>
        <end position="107"/>
    </location>
    <ligand>
        <name>substrate</name>
    </ligand>
</feature>
<dbReference type="GO" id="GO:0097171">
    <property type="term" value="P:ADP-L-glycero-beta-D-manno-heptose biosynthetic process"/>
    <property type="evidence" value="ECO:0007669"/>
    <property type="project" value="UniProtKB-UniPathway"/>
</dbReference>
<keyword evidence="12 14" id="KW-0119">Carbohydrate metabolism</keyword>
<feature type="binding site" evidence="18">
    <location>
        <position position="103"/>
    </location>
    <ligand>
        <name>Zn(2+)</name>
        <dbReference type="ChEBI" id="CHEBI:29105"/>
    </ligand>
</feature>
<dbReference type="Pfam" id="PF08645">
    <property type="entry name" value="PNK3P"/>
    <property type="match status" value="1"/>
</dbReference>
<feature type="binding site" evidence="18">
    <location>
        <position position="133"/>
    </location>
    <ligand>
        <name>Mg(2+)</name>
        <dbReference type="ChEBI" id="CHEBI:18420"/>
    </ligand>
</feature>
<evidence type="ECO:0000313" key="19">
    <source>
        <dbReference type="EMBL" id="ASG63144.1"/>
    </source>
</evidence>
<dbReference type="AlphaFoldDB" id="A0A248KHS1"/>
<feature type="binding site" evidence="16">
    <location>
        <position position="133"/>
    </location>
    <ligand>
        <name>substrate</name>
    </ligand>
</feature>
<evidence type="ECO:0000256" key="2">
    <source>
        <dbReference type="ARBA" id="ARBA00001946"/>
    </source>
</evidence>
<dbReference type="InterPro" id="IPR006543">
    <property type="entry name" value="Histidinol-phos"/>
</dbReference>
<evidence type="ECO:0000256" key="14">
    <source>
        <dbReference type="PIRNR" id="PIRNR004682"/>
    </source>
</evidence>
<feature type="binding site" evidence="18">
    <location>
        <position position="88"/>
    </location>
    <ligand>
        <name>Zn(2+)</name>
        <dbReference type="ChEBI" id="CHEBI:29105"/>
    </ligand>
</feature>
<evidence type="ECO:0000256" key="7">
    <source>
        <dbReference type="ARBA" id="ARBA00011245"/>
    </source>
</evidence>
<evidence type="ECO:0000256" key="10">
    <source>
        <dbReference type="ARBA" id="ARBA00022801"/>
    </source>
</evidence>
<feature type="binding site" evidence="18">
    <location>
        <position position="90"/>
    </location>
    <ligand>
        <name>Zn(2+)</name>
        <dbReference type="ChEBI" id="CHEBI:29105"/>
    </ligand>
</feature>
<feature type="binding site" evidence="16">
    <location>
        <begin position="49"/>
        <end position="52"/>
    </location>
    <ligand>
        <name>substrate</name>
    </ligand>
</feature>
<comment type="pathway">
    <text evidence="5">Nucleotide-sugar biosynthesis; ADP-L-glycero-beta-D-manno-heptose biosynthesis; ADP-L-glycero-beta-D-manno-heptose from D-glycero-beta-D-manno-heptose 7-phosphate: step 2/4.</text>
</comment>
<evidence type="ECO:0000256" key="3">
    <source>
        <dbReference type="ARBA" id="ARBA00001947"/>
    </source>
</evidence>
<dbReference type="FunFam" id="3.40.50.1000:FF:000037">
    <property type="entry name" value="D,D-heptose 1,7-bisphosphate phosphatase"/>
    <property type="match status" value="1"/>
</dbReference>
<evidence type="ECO:0000256" key="4">
    <source>
        <dbReference type="ARBA" id="ARBA00004496"/>
    </source>
</evidence>
<feature type="binding site" evidence="16">
    <location>
        <begin position="15"/>
        <end position="18"/>
    </location>
    <ligand>
        <name>substrate</name>
    </ligand>
</feature>
<dbReference type="Gene3D" id="3.40.50.1000">
    <property type="entry name" value="HAD superfamily/HAD-like"/>
    <property type="match status" value="1"/>
</dbReference>
<evidence type="ECO:0000313" key="20">
    <source>
        <dbReference type="Proteomes" id="UP000197098"/>
    </source>
</evidence>
<evidence type="ECO:0000256" key="11">
    <source>
        <dbReference type="ARBA" id="ARBA00022833"/>
    </source>
</evidence>
<evidence type="ECO:0000256" key="13">
    <source>
        <dbReference type="ARBA" id="ARBA00061616"/>
    </source>
</evidence>
<dbReference type="PANTHER" id="PTHR42891:SF1">
    <property type="entry name" value="D-GLYCERO-BETA-D-MANNO-HEPTOSE-1,7-BISPHOSPHATE 7-PHOSPHATASE"/>
    <property type="match status" value="1"/>
</dbReference>
<evidence type="ECO:0000256" key="15">
    <source>
        <dbReference type="PIRSR" id="PIRSR004682-1"/>
    </source>
</evidence>
<keyword evidence="11 18" id="KW-0862">Zinc</keyword>
<keyword evidence="10 14" id="KW-0378">Hydrolase</keyword>
<keyword evidence="9 18" id="KW-0479">Metal-binding</keyword>
<dbReference type="InterPro" id="IPR036412">
    <property type="entry name" value="HAD-like_sf"/>
</dbReference>
<dbReference type="GO" id="GO:0046872">
    <property type="term" value="F:metal ion binding"/>
    <property type="evidence" value="ECO:0007669"/>
    <property type="project" value="UniProtKB-KW"/>
</dbReference>
<gene>
    <name evidence="19" type="ORF">CEW81_08860</name>
</gene>
<reference evidence="19 20" key="1">
    <citation type="submission" date="2017-06" db="EMBL/GenBank/DDBJ databases">
        <title>Origin of plasmid-mediated fosfomycin resistance gene fosA3.</title>
        <authorList>
            <person name="Ito R."/>
            <person name="Pacey M.P."/>
            <person name="Doi Y."/>
        </authorList>
    </citation>
    <scope>NUCLEOTIDE SEQUENCE [LARGE SCALE GENOMIC DNA]</scope>
    <source>
        <strain evidence="19 20">YDC799</strain>
    </source>
</reference>
<comment type="subcellular location">
    <subcellularLocation>
        <location evidence="4 14">Cytoplasm</location>
    </subcellularLocation>
</comment>
<evidence type="ECO:0000256" key="16">
    <source>
        <dbReference type="PIRSR" id="PIRSR004682-2"/>
    </source>
</evidence>
<dbReference type="NCBIfam" id="TIGR01656">
    <property type="entry name" value="Histidinol-ppas"/>
    <property type="match status" value="1"/>
</dbReference>
<dbReference type="GO" id="GO:0005737">
    <property type="term" value="C:cytoplasm"/>
    <property type="evidence" value="ECO:0007669"/>
    <property type="project" value="UniProtKB-SubCell"/>
</dbReference>
<dbReference type="PIRSF" id="PIRSF004682">
    <property type="entry name" value="GmhB"/>
    <property type="match status" value="1"/>
</dbReference>
<keyword evidence="8 14" id="KW-0963">Cytoplasm</keyword>
<evidence type="ECO:0000256" key="8">
    <source>
        <dbReference type="ARBA" id="ARBA00022490"/>
    </source>
</evidence>
<evidence type="ECO:0000256" key="5">
    <source>
        <dbReference type="ARBA" id="ARBA00004708"/>
    </source>
</evidence>
<dbReference type="GO" id="GO:0034200">
    <property type="term" value="F:D-glycero-beta-D-manno-heptose 1,7-bisphosphate 7-phosphatase activity"/>
    <property type="evidence" value="ECO:0007669"/>
    <property type="project" value="UniProtKB-EC"/>
</dbReference>
<feature type="site" description="Stabilizes the phosphoryl group" evidence="17">
    <location>
        <position position="49"/>
    </location>
</feature>
<comment type="cofactor">
    <cofactor evidence="3 18">
        <name>Zn(2+)</name>
        <dbReference type="ChEBI" id="CHEBI:29105"/>
    </cofactor>
</comment>
<comment type="similarity">
    <text evidence="13 14">Belongs to the gmhB family.</text>
</comment>
<feature type="binding site" evidence="16">
    <location>
        <begin position="7"/>
        <end position="9"/>
    </location>
    <ligand>
        <name>substrate</name>
    </ligand>
</feature>
<name>A0A248KHS1_9ENTR</name>
<comment type="cofactor">
    <cofactor evidence="2 18">
        <name>Mg(2+)</name>
        <dbReference type="ChEBI" id="CHEBI:18420"/>
    </cofactor>
</comment>
<evidence type="ECO:0000256" key="6">
    <source>
        <dbReference type="ARBA" id="ARBA00004713"/>
    </source>
</evidence>
<dbReference type="SUPFAM" id="SSF56784">
    <property type="entry name" value="HAD-like"/>
    <property type="match status" value="1"/>
</dbReference>
<dbReference type="InterPro" id="IPR004446">
    <property type="entry name" value="Heptose_bisP_phosphatase"/>
</dbReference>
<proteinExistence type="inferred from homology"/>
<comment type="subunit">
    <text evidence="7">Monomer.</text>
</comment>
<dbReference type="InterPro" id="IPR006549">
    <property type="entry name" value="HAD-SF_hydro_IIIA"/>
</dbReference>
<evidence type="ECO:0000256" key="18">
    <source>
        <dbReference type="PIRSR" id="PIRSR004682-4"/>
    </source>
</evidence>
<evidence type="ECO:0000256" key="1">
    <source>
        <dbReference type="ARBA" id="ARBA00001226"/>
    </source>
</evidence>